<organism evidence="2 3">
    <name type="scientific">Polynucleobacter antarcticus</name>
    <dbReference type="NCBI Taxonomy" id="1743162"/>
    <lineage>
        <taxon>Bacteria</taxon>
        <taxon>Pseudomonadati</taxon>
        <taxon>Pseudomonadota</taxon>
        <taxon>Betaproteobacteria</taxon>
        <taxon>Burkholderiales</taxon>
        <taxon>Burkholderiaceae</taxon>
        <taxon>Polynucleobacter</taxon>
    </lineage>
</organism>
<evidence type="ECO:0000313" key="3">
    <source>
        <dbReference type="Proteomes" id="UP000500806"/>
    </source>
</evidence>
<dbReference type="InterPro" id="IPR016040">
    <property type="entry name" value="NAD(P)-bd_dom"/>
</dbReference>
<dbReference type="Pfam" id="PF16363">
    <property type="entry name" value="GDP_Man_Dehyd"/>
    <property type="match status" value="1"/>
</dbReference>
<dbReference type="InterPro" id="IPR013445">
    <property type="entry name" value="CDP_4_6_deHydtase"/>
</dbReference>
<proteinExistence type="predicted"/>
<reference evidence="2 3" key="1">
    <citation type="submission" date="2018-04" db="EMBL/GenBank/DDBJ databases">
        <title>Polynucleobacter sp. LimPoW16 genome.</title>
        <authorList>
            <person name="Hahn M.W."/>
        </authorList>
    </citation>
    <scope>NUCLEOTIDE SEQUENCE [LARGE SCALE GENOMIC DNA]</scope>
    <source>
        <strain evidence="2 3">LimPoW16</strain>
    </source>
</reference>
<dbReference type="Gene3D" id="3.40.50.720">
    <property type="entry name" value="NAD(P)-binding Rossmann-like Domain"/>
    <property type="match status" value="1"/>
</dbReference>
<name>A0A6M9PVF7_9BURK</name>
<dbReference type="PANTHER" id="PTHR43000">
    <property type="entry name" value="DTDP-D-GLUCOSE 4,6-DEHYDRATASE-RELATED"/>
    <property type="match status" value="1"/>
</dbReference>
<sequence length="367" mass="41345">MMFNNVYCGKKVLITGNTGFKGSWLTEWLLRLGATVVGYSIDIPTTPSMFEDSSLESRIKHYFGDVRDYPLLKGIIDLEKPDFIFHLAAQAIVSVSYDEPVETISTNAIGSINVLEAVRRIDWPCIVIMITSDKAYDNVEWVWGYRETDAVGGNDIYSGSKGAAEVLINCYLKSFFLKQDLVRVGIGRAGNVIGGGDWAKDRIVVDIMRSWSKGVPVKIRSPQATRPWQHVLEPLSGYLNLGMKLYESNSLNGEAFNFGPRTEQNRTVVELLQDLAKQWGFDDMGNAYQVVDSIPFHEAGLLKLNCDKAMFYMKWEANLSYAETVEFISNWYKVYFDGAKDLSLVTLDQLGKYEALAKNRGRSWALN</sequence>
<dbReference type="SUPFAM" id="SSF51735">
    <property type="entry name" value="NAD(P)-binding Rossmann-fold domains"/>
    <property type="match status" value="1"/>
</dbReference>
<dbReference type="EMBL" id="CP028941">
    <property type="protein sequence ID" value="QKM61906.1"/>
    <property type="molecule type" value="Genomic_DNA"/>
</dbReference>
<dbReference type="Gene3D" id="3.90.25.10">
    <property type="entry name" value="UDP-galactose 4-epimerase, domain 1"/>
    <property type="match status" value="1"/>
</dbReference>
<protein>
    <submittedName>
        <fullName evidence="2">CDP-glucose 4,6-dehydratase</fullName>
    </submittedName>
</protein>
<dbReference type="AlphaFoldDB" id="A0A6M9PVF7"/>
<evidence type="ECO:0000313" key="2">
    <source>
        <dbReference type="EMBL" id="QKM61906.1"/>
    </source>
</evidence>
<evidence type="ECO:0000259" key="1">
    <source>
        <dbReference type="Pfam" id="PF16363"/>
    </source>
</evidence>
<gene>
    <name evidence="2" type="primary">rfbG</name>
    <name evidence="2" type="ORF">DCO16_01680</name>
</gene>
<accession>A0A6M9PVF7</accession>
<dbReference type="NCBIfam" id="TIGR02622">
    <property type="entry name" value="CDP_4_6_dhtase"/>
    <property type="match status" value="1"/>
</dbReference>
<dbReference type="KEGG" id="pani:DCO16_01680"/>
<dbReference type="Proteomes" id="UP000500806">
    <property type="component" value="Chromosome"/>
</dbReference>
<feature type="domain" description="NAD(P)-binding" evidence="1">
    <location>
        <begin position="13"/>
        <end position="177"/>
    </location>
</feature>
<dbReference type="InterPro" id="IPR036291">
    <property type="entry name" value="NAD(P)-bd_dom_sf"/>
</dbReference>
<keyword evidence="3" id="KW-1185">Reference proteome</keyword>